<dbReference type="InterPro" id="IPR002347">
    <property type="entry name" value="SDR_fam"/>
</dbReference>
<dbReference type="Gene3D" id="3.40.50.720">
    <property type="entry name" value="NAD(P)-binding Rossmann-like Domain"/>
    <property type="match status" value="1"/>
</dbReference>
<reference evidence="2 3" key="1">
    <citation type="submission" date="2017-08" db="EMBL/GenBank/DDBJ databases">
        <title>Infants hospitalized years apart are colonized by the same room-sourced microbial strains.</title>
        <authorList>
            <person name="Brooks B."/>
            <person name="Olm M.R."/>
            <person name="Firek B.A."/>
            <person name="Baker R."/>
            <person name="Thomas B.C."/>
            <person name="Morowitz M.J."/>
            <person name="Banfield J.F."/>
        </authorList>
    </citation>
    <scope>NUCLEOTIDE SEQUENCE [LARGE SCALE GENOMIC DNA]</scope>
    <source>
        <strain evidence="2">S2_003_000_R2_4</strain>
    </source>
</reference>
<dbReference type="Proteomes" id="UP000249393">
    <property type="component" value="Unassembled WGS sequence"/>
</dbReference>
<dbReference type="GO" id="GO:0016616">
    <property type="term" value="F:oxidoreductase activity, acting on the CH-OH group of donors, NAD or NADP as acceptor"/>
    <property type="evidence" value="ECO:0007669"/>
    <property type="project" value="TreeGrafter"/>
</dbReference>
<dbReference type="PANTHER" id="PTHR45458">
    <property type="entry name" value="SHORT-CHAIN DEHYDROGENASE/REDUCTASE SDR"/>
    <property type="match status" value="1"/>
</dbReference>
<dbReference type="PANTHER" id="PTHR45458:SF1">
    <property type="entry name" value="SHORT CHAIN DEHYDROGENASE"/>
    <property type="match status" value="1"/>
</dbReference>
<protein>
    <submittedName>
        <fullName evidence="2">Short-chain dehydrogenase</fullName>
    </submittedName>
</protein>
<evidence type="ECO:0000313" key="3">
    <source>
        <dbReference type="Proteomes" id="UP000249393"/>
    </source>
</evidence>
<sequence>MTETVLVSGANRGIGLEHVRQALAAGQSVIAACRAPDQAIALAELHERYPARLRIERLDTGEAGSIAALASRLDGVAIDILINNAGLYGGGWEDSAARQTLDGMDYDQWEEILRVNVLGVFRLTAALLPNLMLGERKLVVMMSSDLGSIASNTQGQSHAYRTSKAALNMLTKGLSIDLRERGVTVMSMAPGWTQTDIGGANATWPVDESVRRQRAVIAEMTSAHSGQFLNLNGEPVPW</sequence>
<dbReference type="SUPFAM" id="SSF51735">
    <property type="entry name" value="NAD(P)-binding Rossmann-fold domains"/>
    <property type="match status" value="1"/>
</dbReference>
<dbReference type="PRINTS" id="PR00081">
    <property type="entry name" value="GDHRDH"/>
</dbReference>
<comment type="similarity">
    <text evidence="1">Belongs to the short-chain dehydrogenases/reductases (SDR) family.</text>
</comment>
<organism evidence="2 3">
    <name type="scientific">Caulobacter segnis</name>
    <dbReference type="NCBI Taxonomy" id="88688"/>
    <lineage>
        <taxon>Bacteria</taxon>
        <taxon>Pseudomonadati</taxon>
        <taxon>Pseudomonadota</taxon>
        <taxon>Alphaproteobacteria</taxon>
        <taxon>Caulobacterales</taxon>
        <taxon>Caulobacteraceae</taxon>
        <taxon>Caulobacter</taxon>
    </lineage>
</organism>
<gene>
    <name evidence="2" type="ORF">DI526_04730</name>
</gene>
<dbReference type="PRINTS" id="PR00080">
    <property type="entry name" value="SDRFAMILY"/>
</dbReference>
<dbReference type="InterPro" id="IPR052184">
    <property type="entry name" value="SDR_enzymes"/>
</dbReference>
<dbReference type="InterPro" id="IPR036291">
    <property type="entry name" value="NAD(P)-bd_dom_sf"/>
</dbReference>
<dbReference type="AlphaFoldDB" id="A0A2W5VBR5"/>
<evidence type="ECO:0000256" key="1">
    <source>
        <dbReference type="RuleBase" id="RU000363"/>
    </source>
</evidence>
<proteinExistence type="inferred from homology"/>
<dbReference type="EMBL" id="QFQZ01000009">
    <property type="protein sequence ID" value="PZR36077.1"/>
    <property type="molecule type" value="Genomic_DNA"/>
</dbReference>
<dbReference type="CDD" id="cd05325">
    <property type="entry name" value="carb_red_sniffer_like_SDR_c"/>
    <property type="match status" value="1"/>
</dbReference>
<evidence type="ECO:0000313" key="2">
    <source>
        <dbReference type="EMBL" id="PZR36077.1"/>
    </source>
</evidence>
<dbReference type="Pfam" id="PF00106">
    <property type="entry name" value="adh_short"/>
    <property type="match status" value="1"/>
</dbReference>
<comment type="caution">
    <text evidence="2">The sequence shown here is derived from an EMBL/GenBank/DDBJ whole genome shotgun (WGS) entry which is preliminary data.</text>
</comment>
<name>A0A2W5VBR5_9CAUL</name>
<accession>A0A2W5VBR5</accession>
<dbReference type="RefSeq" id="WP_304274738.1">
    <property type="nucleotide sequence ID" value="NZ_QFQZ01000009.1"/>
</dbReference>